<name>A0A4C1ZF55_EUMVA</name>
<dbReference type="EMBL" id="BGZK01001794">
    <property type="protein sequence ID" value="GBP86418.1"/>
    <property type="molecule type" value="Genomic_DNA"/>
</dbReference>
<evidence type="ECO:0000313" key="2">
    <source>
        <dbReference type="Proteomes" id="UP000299102"/>
    </source>
</evidence>
<dbReference type="OrthoDB" id="425681at2759"/>
<comment type="caution">
    <text evidence="1">The sequence shown here is derived from an EMBL/GenBank/DDBJ whole genome shotgun (WGS) entry which is preliminary data.</text>
</comment>
<gene>
    <name evidence="1" type="ORF">EVAR_61117_1</name>
</gene>
<evidence type="ECO:0000313" key="1">
    <source>
        <dbReference type="EMBL" id="GBP86418.1"/>
    </source>
</evidence>
<accession>A0A4C1ZF55</accession>
<dbReference type="Proteomes" id="UP000299102">
    <property type="component" value="Unassembled WGS sequence"/>
</dbReference>
<protein>
    <submittedName>
        <fullName evidence="1">Uncharacterized protein</fullName>
    </submittedName>
</protein>
<sequence length="171" mass="19224">MSEKGYGDLFPYELNFPRMEFLPEYGTRMGVLAVLRKCCLNSKQFIGRVGKGRLKKSYAKQFTGIIKKGQVLSTQKRRACMRLLMDISEARDVSKDRTMWKSGVSTFPSEEAKKRIFARISSRVDIELNPTSFISTDDVVNHNPDLVHAFDSILSPAYNSSSGLNLDSGSV</sequence>
<proteinExistence type="predicted"/>
<reference evidence="1 2" key="1">
    <citation type="journal article" date="2019" name="Commun. Biol.">
        <title>The bagworm genome reveals a unique fibroin gene that provides high tensile strength.</title>
        <authorList>
            <person name="Kono N."/>
            <person name="Nakamura H."/>
            <person name="Ohtoshi R."/>
            <person name="Tomita M."/>
            <person name="Numata K."/>
            <person name="Arakawa K."/>
        </authorList>
    </citation>
    <scope>NUCLEOTIDE SEQUENCE [LARGE SCALE GENOMIC DNA]</scope>
</reference>
<organism evidence="1 2">
    <name type="scientific">Eumeta variegata</name>
    <name type="common">Bagworm moth</name>
    <name type="synonym">Eumeta japonica</name>
    <dbReference type="NCBI Taxonomy" id="151549"/>
    <lineage>
        <taxon>Eukaryota</taxon>
        <taxon>Metazoa</taxon>
        <taxon>Ecdysozoa</taxon>
        <taxon>Arthropoda</taxon>
        <taxon>Hexapoda</taxon>
        <taxon>Insecta</taxon>
        <taxon>Pterygota</taxon>
        <taxon>Neoptera</taxon>
        <taxon>Endopterygota</taxon>
        <taxon>Lepidoptera</taxon>
        <taxon>Glossata</taxon>
        <taxon>Ditrysia</taxon>
        <taxon>Tineoidea</taxon>
        <taxon>Psychidae</taxon>
        <taxon>Oiketicinae</taxon>
        <taxon>Eumeta</taxon>
    </lineage>
</organism>
<dbReference type="AlphaFoldDB" id="A0A4C1ZF55"/>
<keyword evidence="2" id="KW-1185">Reference proteome</keyword>